<evidence type="ECO:0000256" key="2">
    <source>
        <dbReference type="ARBA" id="ARBA00022692"/>
    </source>
</evidence>
<feature type="transmembrane region" description="Helical" evidence="5">
    <location>
        <begin position="67"/>
        <end position="94"/>
    </location>
</feature>
<dbReference type="EMBL" id="JBHSLW010000009">
    <property type="protein sequence ID" value="MFC5419196.1"/>
    <property type="molecule type" value="Genomic_DNA"/>
</dbReference>
<keyword evidence="4 5" id="KW-0472">Membrane</keyword>
<dbReference type="InterPro" id="IPR023352">
    <property type="entry name" value="MAPEG-like_dom_sf"/>
</dbReference>
<comment type="caution">
    <text evidence="6">The sequence shown here is derived from an EMBL/GenBank/DDBJ whole genome shotgun (WGS) entry which is preliminary data.</text>
</comment>
<evidence type="ECO:0000256" key="5">
    <source>
        <dbReference type="SAM" id="Phobius"/>
    </source>
</evidence>
<organism evidence="6 7">
    <name type="scientific">Bosea eneae</name>
    <dbReference type="NCBI Taxonomy" id="151454"/>
    <lineage>
        <taxon>Bacteria</taxon>
        <taxon>Pseudomonadati</taxon>
        <taxon>Pseudomonadota</taxon>
        <taxon>Alphaproteobacteria</taxon>
        <taxon>Hyphomicrobiales</taxon>
        <taxon>Boseaceae</taxon>
        <taxon>Bosea</taxon>
    </lineage>
</organism>
<accession>A0ABW0IPZ3</accession>
<feature type="transmembrane region" description="Helical" evidence="5">
    <location>
        <begin position="6"/>
        <end position="24"/>
    </location>
</feature>
<gene>
    <name evidence="6" type="ORF">ACFPOB_06415</name>
</gene>
<keyword evidence="3 5" id="KW-1133">Transmembrane helix</keyword>
<keyword evidence="2 5" id="KW-0812">Transmembrane</keyword>
<evidence type="ECO:0000313" key="7">
    <source>
        <dbReference type="Proteomes" id="UP001596053"/>
    </source>
</evidence>
<evidence type="ECO:0000313" key="6">
    <source>
        <dbReference type="EMBL" id="MFC5419196.1"/>
    </source>
</evidence>
<feature type="transmembrane region" description="Helical" evidence="5">
    <location>
        <begin position="114"/>
        <end position="135"/>
    </location>
</feature>
<protein>
    <submittedName>
        <fullName evidence="6">MAPEG family protein</fullName>
    </submittedName>
</protein>
<sequence length="136" mass="15030">MTLKLIYPALAQIFWSFVVLVIMFRRRKQAFANREVKLADIAVSTERYPDSARLAAANFSNQFETPVLFFALTLIAIHVGATGYVMAALAWAFVVTRVAHTLIHTGSNSLKHRALVFAAGIACLFCMWVGIVIAVV</sequence>
<dbReference type="Proteomes" id="UP001596053">
    <property type="component" value="Unassembled WGS sequence"/>
</dbReference>
<dbReference type="Pfam" id="PF01124">
    <property type="entry name" value="MAPEG"/>
    <property type="match status" value="1"/>
</dbReference>
<evidence type="ECO:0000256" key="1">
    <source>
        <dbReference type="ARBA" id="ARBA00004370"/>
    </source>
</evidence>
<dbReference type="Gene3D" id="1.20.120.550">
    <property type="entry name" value="Membrane associated eicosanoid/glutathione metabolism-like domain"/>
    <property type="match status" value="1"/>
</dbReference>
<dbReference type="InterPro" id="IPR001129">
    <property type="entry name" value="Membr-assoc_MAPEG"/>
</dbReference>
<dbReference type="SUPFAM" id="SSF161084">
    <property type="entry name" value="MAPEG domain-like"/>
    <property type="match status" value="1"/>
</dbReference>
<dbReference type="RefSeq" id="WP_377796837.1">
    <property type="nucleotide sequence ID" value="NZ_JBHSLW010000009.1"/>
</dbReference>
<comment type="subcellular location">
    <subcellularLocation>
        <location evidence="1">Membrane</location>
    </subcellularLocation>
</comment>
<keyword evidence="7" id="KW-1185">Reference proteome</keyword>
<proteinExistence type="predicted"/>
<evidence type="ECO:0000256" key="4">
    <source>
        <dbReference type="ARBA" id="ARBA00023136"/>
    </source>
</evidence>
<evidence type="ECO:0000256" key="3">
    <source>
        <dbReference type="ARBA" id="ARBA00022989"/>
    </source>
</evidence>
<name>A0ABW0IPZ3_9HYPH</name>
<reference evidence="7" key="1">
    <citation type="journal article" date="2019" name="Int. J. Syst. Evol. Microbiol.">
        <title>The Global Catalogue of Microorganisms (GCM) 10K type strain sequencing project: providing services to taxonomists for standard genome sequencing and annotation.</title>
        <authorList>
            <consortium name="The Broad Institute Genomics Platform"/>
            <consortium name="The Broad Institute Genome Sequencing Center for Infectious Disease"/>
            <person name="Wu L."/>
            <person name="Ma J."/>
        </authorList>
    </citation>
    <scope>NUCLEOTIDE SEQUENCE [LARGE SCALE GENOMIC DNA]</scope>
    <source>
        <strain evidence="7">NCAIM B.01391</strain>
    </source>
</reference>